<dbReference type="PANTHER" id="PTHR38436">
    <property type="entry name" value="POLYKETIDE CYCLASE SNOAL-LIKE DOMAIN"/>
    <property type="match status" value="1"/>
</dbReference>
<dbReference type="InterPro" id="IPR032710">
    <property type="entry name" value="NTF2-like_dom_sf"/>
</dbReference>
<accession>I4EDR2</accession>
<evidence type="ECO:0000313" key="2">
    <source>
        <dbReference type="Proteomes" id="UP000004221"/>
    </source>
</evidence>
<evidence type="ECO:0000313" key="1">
    <source>
        <dbReference type="EMBL" id="CCF82824.1"/>
    </source>
</evidence>
<name>I4EDR2_9BACT</name>
<dbReference type="RefSeq" id="WP_008475275.1">
    <property type="nucleotide sequence ID" value="NZ_CAGS01000067.1"/>
</dbReference>
<dbReference type="Pfam" id="PF07366">
    <property type="entry name" value="SnoaL"/>
    <property type="match status" value="1"/>
</dbReference>
<dbReference type="InterPro" id="IPR009959">
    <property type="entry name" value="Cyclase_SnoaL-like"/>
</dbReference>
<dbReference type="EMBL" id="CAGS01000067">
    <property type="protein sequence ID" value="CCF82824.1"/>
    <property type="molecule type" value="Genomic_DNA"/>
</dbReference>
<dbReference type="OrthoDB" id="158434at2"/>
<sequence>MSVDQKEHLYEHKTIVRRVFDDVINARNWDHAEWFIAPNVVDHTSPSWMPPGIAGVKQELIAWFSAFPDSHFEIDDMIAQGDRVTVRWTVNGTQEGIFRDIPPTGKHITMSGIDEVRIAFGQIVEHWGYPDLMSLMAQLRAGESQPAEQ</sequence>
<dbReference type="AlphaFoldDB" id="I4EDR2"/>
<proteinExistence type="predicted"/>
<evidence type="ECO:0008006" key="3">
    <source>
        <dbReference type="Google" id="ProtNLM"/>
    </source>
</evidence>
<gene>
    <name evidence="1" type="ORF">NITHO_1590015</name>
</gene>
<dbReference type="Proteomes" id="UP000004221">
    <property type="component" value="Unassembled WGS sequence"/>
</dbReference>
<reference evidence="1 2" key="1">
    <citation type="journal article" date="2012" name="ISME J.">
        <title>Nitrification expanded: discovery, physiology and genomics of a nitrite-oxidizing bacterium from the phylum Chloroflexi.</title>
        <authorList>
            <person name="Sorokin D.Y."/>
            <person name="Lucker S."/>
            <person name="Vejmelkova D."/>
            <person name="Kostrikina N.A."/>
            <person name="Kleerebezem R."/>
            <person name="Rijpstra W.I."/>
            <person name="Damste J.S."/>
            <person name="Le Paslier D."/>
            <person name="Muyzer G."/>
            <person name="Wagner M."/>
            <person name="van Loosdrecht M.C."/>
            <person name="Daims H."/>
        </authorList>
    </citation>
    <scope>NUCLEOTIDE SEQUENCE [LARGE SCALE GENOMIC DNA]</scope>
    <source>
        <strain evidence="2">none</strain>
    </source>
</reference>
<protein>
    <recommendedName>
        <fullName evidence="3">Ester cyclase</fullName>
    </recommendedName>
</protein>
<dbReference type="SUPFAM" id="SSF54427">
    <property type="entry name" value="NTF2-like"/>
    <property type="match status" value="1"/>
</dbReference>
<keyword evidence="2" id="KW-1185">Reference proteome</keyword>
<comment type="caution">
    <text evidence="1">The sequence shown here is derived from an EMBL/GenBank/DDBJ whole genome shotgun (WGS) entry which is preliminary data.</text>
</comment>
<dbReference type="Gene3D" id="3.10.450.50">
    <property type="match status" value="1"/>
</dbReference>
<dbReference type="PANTHER" id="PTHR38436:SF1">
    <property type="entry name" value="ESTER CYCLASE"/>
    <property type="match status" value="1"/>
</dbReference>
<organism evidence="1 2">
    <name type="scientific">Nitrolancea hollandica Lb</name>
    <dbReference type="NCBI Taxonomy" id="1129897"/>
    <lineage>
        <taxon>Bacteria</taxon>
        <taxon>Pseudomonadati</taxon>
        <taxon>Thermomicrobiota</taxon>
        <taxon>Thermomicrobia</taxon>
        <taxon>Sphaerobacterales</taxon>
        <taxon>Sphaerobacterineae</taxon>
        <taxon>Sphaerobacteraceae</taxon>
        <taxon>Nitrolancea</taxon>
    </lineage>
</organism>
<dbReference type="GO" id="GO:0030638">
    <property type="term" value="P:polyketide metabolic process"/>
    <property type="evidence" value="ECO:0007669"/>
    <property type="project" value="InterPro"/>
</dbReference>